<gene>
    <name evidence="3" type="ORF">KEU06_08200</name>
</gene>
<keyword evidence="3" id="KW-0255">Endonuclease</keyword>
<dbReference type="InterPro" id="IPR047216">
    <property type="entry name" value="Endonuclease_DUF559_bact"/>
</dbReference>
<name>A0A942DW12_9HYPH</name>
<dbReference type="SUPFAM" id="SSF52980">
    <property type="entry name" value="Restriction endonuclease-like"/>
    <property type="match status" value="1"/>
</dbReference>
<proteinExistence type="predicted"/>
<dbReference type="PANTHER" id="PTHR38590">
    <property type="entry name" value="BLL0828 PROTEIN"/>
    <property type="match status" value="1"/>
</dbReference>
<organism evidence="3 4">
    <name type="scientific">Pseudaminobacter soli</name>
    <name type="common">ex Zhang et al. 2022</name>
    <dbReference type="NCBI Taxonomy" id="2831468"/>
    <lineage>
        <taxon>Bacteria</taxon>
        <taxon>Pseudomonadati</taxon>
        <taxon>Pseudomonadota</taxon>
        <taxon>Alphaproteobacteria</taxon>
        <taxon>Hyphomicrobiales</taxon>
        <taxon>Phyllobacteriaceae</taxon>
        <taxon>Pseudaminobacter</taxon>
    </lineage>
</organism>
<keyword evidence="3" id="KW-0540">Nuclease</keyword>
<dbReference type="Gene3D" id="3.40.960.10">
    <property type="entry name" value="VSR Endonuclease"/>
    <property type="match status" value="1"/>
</dbReference>
<dbReference type="RefSeq" id="WP_188254142.1">
    <property type="nucleotide sequence ID" value="NZ_JABVCF010000003.1"/>
</dbReference>
<dbReference type="GO" id="GO:0004519">
    <property type="term" value="F:endonuclease activity"/>
    <property type="evidence" value="ECO:0007669"/>
    <property type="project" value="UniProtKB-KW"/>
</dbReference>
<dbReference type="EMBL" id="JAGWCR010000003">
    <property type="protein sequence ID" value="MBS3648609.1"/>
    <property type="molecule type" value="Genomic_DNA"/>
</dbReference>
<sequence length="151" mass="16918">MPRTRVSFEMRQKARSPRLHATKAESLLWYELRAFRAEGLVFRRQQPIGPYIVDFVCPSARLVVEVDGDGHETEAGERHDLNRDLYLRSLGFIVLRIDEPDVMHSAWHVAQLVKEKAERLVADPSRPLRGHPPLKGEGDVGAAASSGGGKI</sequence>
<evidence type="ECO:0000313" key="4">
    <source>
        <dbReference type="Proteomes" id="UP000680348"/>
    </source>
</evidence>
<accession>A0A942DW12</accession>
<feature type="region of interest" description="Disordered" evidence="1">
    <location>
        <begin position="123"/>
        <end position="151"/>
    </location>
</feature>
<dbReference type="InterPro" id="IPR007569">
    <property type="entry name" value="DUF559"/>
</dbReference>
<feature type="domain" description="DUF559" evidence="2">
    <location>
        <begin position="10"/>
        <end position="113"/>
    </location>
</feature>
<dbReference type="Proteomes" id="UP000680348">
    <property type="component" value="Unassembled WGS sequence"/>
</dbReference>
<protein>
    <submittedName>
        <fullName evidence="3">Endonuclease domain-containing protein</fullName>
    </submittedName>
</protein>
<comment type="caution">
    <text evidence="3">The sequence shown here is derived from an EMBL/GenBank/DDBJ whole genome shotgun (WGS) entry which is preliminary data.</text>
</comment>
<evidence type="ECO:0000256" key="1">
    <source>
        <dbReference type="SAM" id="MobiDB-lite"/>
    </source>
</evidence>
<dbReference type="InterPro" id="IPR011335">
    <property type="entry name" value="Restrct_endonuc-II-like"/>
</dbReference>
<evidence type="ECO:0000313" key="3">
    <source>
        <dbReference type="EMBL" id="MBS3648609.1"/>
    </source>
</evidence>
<dbReference type="AlphaFoldDB" id="A0A942DW12"/>
<dbReference type="Pfam" id="PF04480">
    <property type="entry name" value="DUF559"/>
    <property type="match status" value="1"/>
</dbReference>
<keyword evidence="3" id="KW-0378">Hydrolase</keyword>
<dbReference type="PANTHER" id="PTHR38590:SF1">
    <property type="entry name" value="BLL0828 PROTEIN"/>
    <property type="match status" value="1"/>
</dbReference>
<evidence type="ECO:0000259" key="2">
    <source>
        <dbReference type="Pfam" id="PF04480"/>
    </source>
</evidence>
<dbReference type="CDD" id="cd01038">
    <property type="entry name" value="Endonuclease_DUF559"/>
    <property type="match status" value="1"/>
</dbReference>
<reference evidence="3" key="1">
    <citation type="submission" date="2021-04" db="EMBL/GenBank/DDBJ databases">
        <title>Pseudaminobacter soli sp. nov., isolated from paddy soil contaminated by heavy metals.</title>
        <authorList>
            <person name="Zhang K."/>
        </authorList>
    </citation>
    <scope>NUCLEOTIDE SEQUENCE</scope>
    <source>
        <strain evidence="3">19-2017</strain>
    </source>
</reference>
<keyword evidence="4" id="KW-1185">Reference proteome</keyword>